<evidence type="ECO:0000313" key="1">
    <source>
        <dbReference type="EMBL" id="KAG2567791.1"/>
    </source>
</evidence>
<organism evidence="1 2">
    <name type="scientific">Panicum virgatum</name>
    <name type="common">Blackwell switchgrass</name>
    <dbReference type="NCBI Taxonomy" id="38727"/>
    <lineage>
        <taxon>Eukaryota</taxon>
        <taxon>Viridiplantae</taxon>
        <taxon>Streptophyta</taxon>
        <taxon>Embryophyta</taxon>
        <taxon>Tracheophyta</taxon>
        <taxon>Spermatophyta</taxon>
        <taxon>Magnoliopsida</taxon>
        <taxon>Liliopsida</taxon>
        <taxon>Poales</taxon>
        <taxon>Poaceae</taxon>
        <taxon>PACMAD clade</taxon>
        <taxon>Panicoideae</taxon>
        <taxon>Panicodae</taxon>
        <taxon>Paniceae</taxon>
        <taxon>Panicinae</taxon>
        <taxon>Panicum</taxon>
        <taxon>Panicum sect. Hiantes</taxon>
    </lineage>
</organism>
<name>A0A8T0PZ02_PANVG</name>
<dbReference type="AlphaFoldDB" id="A0A8T0PZ02"/>
<gene>
    <name evidence="1" type="ORF">PVAP13_7NG267424</name>
</gene>
<reference evidence="1" key="1">
    <citation type="submission" date="2020-05" db="EMBL/GenBank/DDBJ databases">
        <title>WGS assembly of Panicum virgatum.</title>
        <authorList>
            <person name="Lovell J.T."/>
            <person name="Jenkins J."/>
            <person name="Shu S."/>
            <person name="Juenger T.E."/>
            <person name="Schmutz J."/>
        </authorList>
    </citation>
    <scope>NUCLEOTIDE SEQUENCE</scope>
    <source>
        <strain evidence="1">AP13</strain>
    </source>
</reference>
<accession>A0A8T0PZ02</accession>
<proteinExistence type="predicted"/>
<sequence length="67" mass="7455">MLLAQWLGSRHSRAERLDLSTPLDDADALRLFLQPRMHSDAPESKVAWCTVETLVTWCTGSARSIGS</sequence>
<dbReference type="Proteomes" id="UP000823388">
    <property type="component" value="Chromosome 7N"/>
</dbReference>
<keyword evidence="2" id="KW-1185">Reference proteome</keyword>
<comment type="caution">
    <text evidence="1">The sequence shown here is derived from an EMBL/GenBank/DDBJ whole genome shotgun (WGS) entry which is preliminary data.</text>
</comment>
<evidence type="ECO:0000313" key="2">
    <source>
        <dbReference type="Proteomes" id="UP000823388"/>
    </source>
</evidence>
<protein>
    <submittedName>
        <fullName evidence="1">Uncharacterized protein</fullName>
    </submittedName>
</protein>
<dbReference type="EMBL" id="CM029050">
    <property type="protein sequence ID" value="KAG2567791.1"/>
    <property type="molecule type" value="Genomic_DNA"/>
</dbReference>